<evidence type="ECO:0000256" key="2">
    <source>
        <dbReference type="ARBA" id="ARBA00022670"/>
    </source>
</evidence>
<keyword evidence="8" id="KW-1185">Reference proteome</keyword>
<dbReference type="Gene3D" id="3.90.70.10">
    <property type="entry name" value="Cysteine proteinases"/>
    <property type="match status" value="1"/>
</dbReference>
<comment type="similarity">
    <text evidence="1">Belongs to the peptidase C2 family.</text>
</comment>
<accession>A0ABN9Q0Y1</accession>
<feature type="domain" description="Calpain catalytic" evidence="6">
    <location>
        <begin position="171"/>
        <end position="451"/>
    </location>
</feature>
<evidence type="ECO:0000256" key="1">
    <source>
        <dbReference type="ARBA" id="ARBA00007623"/>
    </source>
</evidence>
<gene>
    <name evidence="7" type="ORF">PCOR1329_LOCUS6979</name>
</gene>
<evidence type="ECO:0000256" key="4">
    <source>
        <dbReference type="ARBA" id="ARBA00022807"/>
    </source>
</evidence>
<keyword evidence="3 5" id="KW-0378">Hydrolase</keyword>
<organism evidence="7 8">
    <name type="scientific">Prorocentrum cordatum</name>
    <dbReference type="NCBI Taxonomy" id="2364126"/>
    <lineage>
        <taxon>Eukaryota</taxon>
        <taxon>Sar</taxon>
        <taxon>Alveolata</taxon>
        <taxon>Dinophyceae</taxon>
        <taxon>Prorocentrales</taxon>
        <taxon>Prorocentraceae</taxon>
        <taxon>Prorocentrum</taxon>
    </lineage>
</organism>
<keyword evidence="4 5" id="KW-0788">Thiol protease</keyword>
<dbReference type="PROSITE" id="PS00139">
    <property type="entry name" value="THIOL_PROTEASE_CYS"/>
    <property type="match status" value="1"/>
</dbReference>
<protein>
    <recommendedName>
        <fullName evidence="6">Calpain catalytic domain-containing protein</fullName>
    </recommendedName>
</protein>
<evidence type="ECO:0000256" key="5">
    <source>
        <dbReference type="PROSITE-ProRule" id="PRU00239"/>
    </source>
</evidence>
<feature type="active site" evidence="5">
    <location>
        <position position="389"/>
    </location>
</feature>
<evidence type="ECO:0000259" key="6">
    <source>
        <dbReference type="PROSITE" id="PS50203"/>
    </source>
</evidence>
<dbReference type="PANTHER" id="PTHR10183">
    <property type="entry name" value="CALPAIN"/>
    <property type="match status" value="1"/>
</dbReference>
<proteinExistence type="inferred from homology"/>
<comment type="caution">
    <text evidence="7">The sequence shown here is derived from an EMBL/GenBank/DDBJ whole genome shotgun (WGS) entry which is preliminary data.</text>
</comment>
<evidence type="ECO:0000313" key="7">
    <source>
        <dbReference type="EMBL" id="CAK0798082.1"/>
    </source>
</evidence>
<dbReference type="InterPro" id="IPR038765">
    <property type="entry name" value="Papain-like_cys_pep_sf"/>
</dbReference>
<dbReference type="EMBL" id="CAUYUJ010001891">
    <property type="protein sequence ID" value="CAK0798082.1"/>
    <property type="molecule type" value="Genomic_DNA"/>
</dbReference>
<name>A0ABN9Q0Y1_9DINO</name>
<evidence type="ECO:0000256" key="3">
    <source>
        <dbReference type="ARBA" id="ARBA00022801"/>
    </source>
</evidence>
<dbReference type="InterPro" id="IPR000169">
    <property type="entry name" value="Pept_cys_AS"/>
</dbReference>
<dbReference type="PANTHER" id="PTHR10183:SF379">
    <property type="entry name" value="CALPAIN-5"/>
    <property type="match status" value="1"/>
</dbReference>
<reference evidence="7" key="1">
    <citation type="submission" date="2023-10" db="EMBL/GenBank/DDBJ databases">
        <authorList>
            <person name="Chen Y."/>
            <person name="Shah S."/>
            <person name="Dougan E. K."/>
            <person name="Thang M."/>
            <person name="Chan C."/>
        </authorList>
    </citation>
    <scope>NUCLEOTIDE SEQUENCE [LARGE SCALE GENOMIC DNA]</scope>
</reference>
<dbReference type="PRINTS" id="PR00704">
    <property type="entry name" value="CALPAIN"/>
</dbReference>
<dbReference type="PROSITE" id="PS50203">
    <property type="entry name" value="CALPAIN_CAT"/>
    <property type="match status" value="1"/>
</dbReference>
<dbReference type="SUPFAM" id="SSF54001">
    <property type="entry name" value="Cysteine proteinases"/>
    <property type="match status" value="1"/>
</dbReference>
<feature type="active site" evidence="5">
    <location>
        <position position="240"/>
    </location>
</feature>
<sequence length="913" mass="99036">MARAAAAGAAWVAVPGHEEAGAGLAPPQGPPRRCAGGARLATAAGLALACAGGLLAARAAAPAAARAPRAEAAGPAPEALVALAAGPAPSGPKLQLPRLPPEPVWVNRGWGAPVPTVDLSALPGFAAREAGLWRRPPGAASRRLASGPQDCSARIKRFDVLGSQDMQHGPDPMFEAGRHSIASHHDNCGDTAQGIHEACSKFNHWATFEEVAHRHGTPFMVFGPQHVQYHDIGQGQLGTCYFLAAVASVAYSDPQVIDNMFVDREKWDHNIFTTRWMLNGKVMLVEVDDMIPAHDGVPFFVRPSHEGEFWPVILEKTWSKIFTSFKAAEGGFWENVVGAITRAPTRRHLHSDVTRETIWEILSDGTARKFPMAASACSGAEKFGMAPGHAYSVFRAFHSPEYGDVVEVFNPWHRDHYNGAVPNEDHDDGSFTMTLAEYYQAFDATSLAAFRTHYVNSYRVIQRESQSKASVLEFEMPDDDVFYVSLNWPSQRMVKPCQMKDPKVTLAVAKIEAGKMEKPVFGDQPSYGINSATAKITLGAGKYVAFASADFPDGDFIDQVVFAVYAASEVSIDSTNDTAPDVGLRMFGPAGGARCDQVTVNGRGLFTKRPDRMYGGIPTYWSFDGKEFAYFVASSEKWSVVTRDRWTSVQKGELWHVAQIPRSDLACGCSDSPGGVAGFRDVSCSDVKEPYPKYSNVKCTGEYATHVQRYCPGTCGPLDVCASSSTSSPGPEDPTSSATTPALRLTCLDHEQTGITINDGQSTATCDELRSYCFVFEAVQSKCCKTCEREAEQAEITDGSDAGGGECHDDVGFRFTVNGLELGCGQAGRYCEDHDSVRELCCQTCKQQLENNINEICFDDPEPGIVAQTLGANTSCANLKEFCFMETVQDACCRTCKGTSSWTWTRTLWTPWR</sequence>
<dbReference type="Proteomes" id="UP001189429">
    <property type="component" value="Unassembled WGS sequence"/>
</dbReference>
<dbReference type="Pfam" id="PF00648">
    <property type="entry name" value="Peptidase_C2"/>
    <property type="match status" value="1"/>
</dbReference>
<feature type="active site" evidence="5">
    <location>
        <position position="410"/>
    </location>
</feature>
<dbReference type="SMART" id="SM00230">
    <property type="entry name" value="CysPc"/>
    <property type="match status" value="1"/>
</dbReference>
<keyword evidence="2 5" id="KW-0645">Protease</keyword>
<evidence type="ECO:0000313" key="8">
    <source>
        <dbReference type="Proteomes" id="UP001189429"/>
    </source>
</evidence>
<dbReference type="InterPro" id="IPR022684">
    <property type="entry name" value="Calpain_cysteine_protease"/>
</dbReference>
<dbReference type="InterPro" id="IPR001300">
    <property type="entry name" value="Peptidase_C2_calpain_cat"/>
</dbReference>